<feature type="compositionally biased region" description="Basic residues" evidence="5">
    <location>
        <begin position="689"/>
        <end position="699"/>
    </location>
</feature>
<feature type="compositionally biased region" description="Basic and acidic residues" evidence="5">
    <location>
        <begin position="677"/>
        <end position="688"/>
    </location>
</feature>
<keyword evidence="8" id="KW-1185">Reference proteome</keyword>
<dbReference type="PRINTS" id="PR00929">
    <property type="entry name" value="ATHOOK"/>
</dbReference>
<dbReference type="Gene3D" id="3.30.40.10">
    <property type="entry name" value="Zinc/RING finger domain, C3HC4 (zinc finger)"/>
    <property type="match status" value="1"/>
</dbReference>
<evidence type="ECO:0000256" key="4">
    <source>
        <dbReference type="PROSITE-ProRule" id="PRU00146"/>
    </source>
</evidence>
<organism evidence="7 8">
    <name type="scientific">Penstemon davidsonii</name>
    <dbReference type="NCBI Taxonomy" id="160366"/>
    <lineage>
        <taxon>Eukaryota</taxon>
        <taxon>Viridiplantae</taxon>
        <taxon>Streptophyta</taxon>
        <taxon>Embryophyta</taxon>
        <taxon>Tracheophyta</taxon>
        <taxon>Spermatophyta</taxon>
        <taxon>Magnoliopsida</taxon>
        <taxon>eudicotyledons</taxon>
        <taxon>Gunneridae</taxon>
        <taxon>Pentapetalae</taxon>
        <taxon>asterids</taxon>
        <taxon>lamiids</taxon>
        <taxon>Lamiales</taxon>
        <taxon>Plantaginaceae</taxon>
        <taxon>Cheloneae</taxon>
        <taxon>Penstemon</taxon>
    </lineage>
</organism>
<evidence type="ECO:0000313" key="7">
    <source>
        <dbReference type="EMBL" id="KAK4490146.1"/>
    </source>
</evidence>
<feature type="domain" description="PHD-type" evidence="6">
    <location>
        <begin position="469"/>
        <end position="519"/>
    </location>
</feature>
<dbReference type="Gene3D" id="2.30.30.1150">
    <property type="match status" value="1"/>
</dbReference>
<comment type="caution">
    <text evidence="7">The sequence shown here is derived from an EMBL/GenBank/DDBJ whole genome shotgun (WGS) entry which is preliminary data.</text>
</comment>
<keyword evidence="3" id="KW-0862">Zinc</keyword>
<sequence length="861" mass="98074">MDEAEKETNDLDGESCLTSGLVVPKAEEVKENGIAIDRIPGSSGSRDGLVTYKRRKTAKVVENGTIRDDSVTQLEDKSMKHMFDQASQKRSHDLTLASDDCSLKLHRNTVLVQIWQSLESESDLTKFIQNALVFHPGTGSKTISKESVHSCEDGSKCTLQTGSAHEGFQNVAKTSVGVTSTGSVNQPNHGTVKDLYRCTFSDIIMSENFAQLCRLLLENFQGMKANKLFDLSQINSRMKERAYENSPVLLHSDIQQIWTKLQKVGADMVALAKCLSDKTTTSFHEQVGSSAHIISENGKHEFHTQESDIHTKEELKEAYTLNKVNACKHCGKNIDGRNSLVCDSCEEMYHIFCIKPAVNEIPVRSWYCANCTTKGIESSHDNCIACERLNPARSSNEEDELLHEESSNEVVENEGDKSFLNCKACRNEVRNEEENRICGHPFCPHKFYHVRCLTKKQLISYGPCWYCPSCICRTCFTDRDDDKIVLCDGCDHAYHIYCMNPPRTAIPKGNWFCTRCDVGIQRIRKAKRSYENMKGKSKKIALDGKLKSEEGSNKSGGSEMDLTNVVKSSDAFAEARRAYKVSSNWNEAHERLQGADIDSSYRAILTAILRSVEVEENNDKPVSLRQKGKRGRENIDEAPPCEKRGRGRPRKQIRQNTTEIEENNDVVVSLRHKGKRGRENIDQAPPREKRGRGRPRKQIRQNTAEIEENNDVDVSLRHEGKRGRENIDQAPPREKRGRGRPRKQAQIDEAPPREKRGRGRPRKQAPPTNLRSNYRESLLNVLNKPFDEKEYRELRKHIESYIDYVPDIKELLKRHRYEKGKTLSVLRGFFFWIQKMEEKDSFRPWLDEECLAVEPVGSNTK</sequence>
<name>A0ABR0DMF5_9LAMI</name>
<dbReference type="InterPro" id="IPR013083">
    <property type="entry name" value="Znf_RING/FYVE/PHD"/>
</dbReference>
<proteinExistence type="predicted"/>
<dbReference type="SMART" id="SM00249">
    <property type="entry name" value="PHD"/>
    <property type="match status" value="3"/>
</dbReference>
<keyword evidence="1" id="KW-0479">Metal-binding</keyword>
<dbReference type="PROSITE" id="PS01359">
    <property type="entry name" value="ZF_PHD_1"/>
    <property type="match status" value="1"/>
</dbReference>
<gene>
    <name evidence="7" type="ORF">RD792_000803</name>
</gene>
<dbReference type="InterPro" id="IPR019786">
    <property type="entry name" value="Zinc_finger_PHD-type_CS"/>
</dbReference>
<evidence type="ECO:0000259" key="6">
    <source>
        <dbReference type="PROSITE" id="PS50016"/>
    </source>
</evidence>
<dbReference type="Proteomes" id="UP001291926">
    <property type="component" value="Unassembled WGS sequence"/>
</dbReference>
<evidence type="ECO:0000256" key="1">
    <source>
        <dbReference type="ARBA" id="ARBA00022723"/>
    </source>
</evidence>
<dbReference type="InterPro" id="IPR011011">
    <property type="entry name" value="Znf_FYVE_PHD"/>
</dbReference>
<dbReference type="SUPFAM" id="SSF57903">
    <property type="entry name" value="FYVE/PHD zinc finger"/>
    <property type="match status" value="2"/>
</dbReference>
<evidence type="ECO:0000256" key="2">
    <source>
        <dbReference type="ARBA" id="ARBA00022771"/>
    </source>
</evidence>
<dbReference type="PROSITE" id="PS50016">
    <property type="entry name" value="ZF_PHD_2"/>
    <property type="match status" value="2"/>
</dbReference>
<dbReference type="SMART" id="SM00384">
    <property type="entry name" value="AT_hook"/>
    <property type="match status" value="4"/>
</dbReference>
<dbReference type="InterPro" id="IPR019787">
    <property type="entry name" value="Znf_PHD-finger"/>
</dbReference>
<feature type="region of interest" description="Disordered" evidence="5">
    <location>
        <begin position="616"/>
        <end position="774"/>
    </location>
</feature>
<evidence type="ECO:0000256" key="3">
    <source>
        <dbReference type="ARBA" id="ARBA00022833"/>
    </source>
</evidence>
<feature type="domain" description="PHD-type" evidence="6">
    <location>
        <begin position="324"/>
        <end position="374"/>
    </location>
</feature>
<evidence type="ECO:0000313" key="8">
    <source>
        <dbReference type="Proteomes" id="UP001291926"/>
    </source>
</evidence>
<reference evidence="7 8" key="1">
    <citation type="journal article" date="2023" name="bioRxiv">
        <title>Genome report: Whole genome sequence and annotation of Penstemon davidsonii.</title>
        <authorList>
            <person name="Ostevik K.L."/>
            <person name="Alabady M."/>
            <person name="Zhang M."/>
            <person name="Rausher M.D."/>
        </authorList>
    </citation>
    <scope>NUCLEOTIDE SEQUENCE [LARGE SCALE GENOMIC DNA]</scope>
    <source>
        <strain evidence="7">DNT005</strain>
        <tissue evidence="7">Whole leaf</tissue>
    </source>
</reference>
<feature type="compositionally biased region" description="Basic and acidic residues" evidence="5">
    <location>
        <begin position="631"/>
        <end position="644"/>
    </location>
</feature>
<dbReference type="CDD" id="cd15519">
    <property type="entry name" value="PHD1_Lid2p_like"/>
    <property type="match status" value="1"/>
</dbReference>
<dbReference type="InterPro" id="IPR001965">
    <property type="entry name" value="Znf_PHD"/>
</dbReference>
<evidence type="ECO:0000256" key="5">
    <source>
        <dbReference type="SAM" id="MobiDB-lite"/>
    </source>
</evidence>
<dbReference type="Pfam" id="PF00628">
    <property type="entry name" value="PHD"/>
    <property type="match status" value="2"/>
</dbReference>
<feature type="compositionally biased region" description="Basic and acidic residues" evidence="5">
    <location>
        <begin position="714"/>
        <end position="734"/>
    </location>
</feature>
<keyword evidence="2 4" id="KW-0863">Zinc-finger</keyword>
<dbReference type="InterPro" id="IPR017956">
    <property type="entry name" value="AT_hook_DNA-bd_motif"/>
</dbReference>
<dbReference type="PANTHER" id="PTHR47162:SF9">
    <property type="entry name" value="PHD FINGER PROTEIN EHD3-LIKE"/>
    <property type="match status" value="1"/>
</dbReference>
<dbReference type="PANTHER" id="PTHR47162">
    <property type="entry name" value="OS02G0192300 PROTEIN"/>
    <property type="match status" value="1"/>
</dbReference>
<dbReference type="EMBL" id="JAYDYQ010001087">
    <property type="protein sequence ID" value="KAK4490146.1"/>
    <property type="molecule type" value="Genomic_DNA"/>
</dbReference>
<protein>
    <recommendedName>
        <fullName evidence="6">PHD-type domain-containing protein</fullName>
    </recommendedName>
</protein>
<accession>A0ABR0DMF5</accession>